<proteinExistence type="predicted"/>
<dbReference type="EMBL" id="JABAHT010000403">
    <property type="protein sequence ID" value="KAF4656520.1"/>
    <property type="molecule type" value="Genomic_DNA"/>
</dbReference>
<dbReference type="SUPFAM" id="SSF53335">
    <property type="entry name" value="S-adenosyl-L-methionine-dependent methyltransferases"/>
    <property type="match status" value="1"/>
</dbReference>
<name>A0A7J6LC16_PEROL</name>
<dbReference type="Proteomes" id="UP000570595">
    <property type="component" value="Unassembled WGS sequence"/>
</dbReference>
<evidence type="ECO:0000313" key="2">
    <source>
        <dbReference type="EMBL" id="KAF4661319.1"/>
    </source>
</evidence>
<dbReference type="PANTHER" id="PTHR20921">
    <property type="entry name" value="TRANSMEMBRANE PROTEIN 222"/>
    <property type="match status" value="1"/>
</dbReference>
<sequence length="1017" mass="113777">MSGSDDSRVSRLWGRRRPAGYAQIDDEEKVDLSRDRFPYCVVWTPLPVLSWLIPFIGHVGICDSEGRVHDFAGPYCVSVDAMAFARPMRFMLMYPTEREREGWDEAIQEGDSIFRQRLHNLFCNNCHHHVVKCLNHLRYGGTRDWNQISLCWLLLINGRNVSRRATLDLPMLCTRATLFIGLVGVVQQKELLCFPTDLYNPHQSNILTFAPPAFSDCVKCYSSPEGQYYIGSAVKGHDREEVETVGICVPKTCLQWEIKLLGKALNNITAVIDLREISPDCRIPSVAGGKRVAVCVEGPFGRADLNVLDSVRQNVVRPLNAEALLVTDFEKGSNSTLDGVLEFITLGVGKVHAYDIREDITPAEAMDEFFSEGGSRRVLNDGGMTGRELLNLRGKQRCLKLIEKVEKSSSSGFDDVVYTRIDLMWLAEHPPLEVLAEAVASPTVWVPDSEDWRGLNDRAAFMPRQLADIYFNRYEAFINGVAAEYFYGMNGMAVTRGEVGDEIFDKIDFSINPEMILRRHLSQHEVRVERYPTVAAVAACQAGPQCIGKPAPLSNGFRFAAEQAVARGNAYLLRVLGWRWSLEASSKLSPPCFEADEDRRHCCSEAAFYGKTLCYLDGTYSFDRCCKNMVIGLRKADDDDDHDTLPLCIDVADVNLCYHSKWLVIIHHPFDPPHSAIDRLELDVVSVTPPATLLYSSPPVVPQILVVRNSAIFSEFINPLAPVARFTSQTDSLARLPSTSVPIRPSGRATKEGDDSLDLNWRVTETRMLSLQIDFSNGGFLIDGTPLILHLDHPTAPGETGLRVWDAGICMAKYWELKLEEVRKQRKVDRLRILELGCGSGVVGLACCLTSTPCDVILSDRAVIKPRTQLNISANATAIAERGNTCSFRVIDWTDLDNAEYDCTVTPPPDLVIASDVLWSHLGALPSAGTQCKQTVREVAVFVKPFVAALLKACPDATTDLYICQKTRNNNLDDLWMEEVSRHFELLDSCCTEDVLPAEYHHPKIHIHHFRRRHKSG</sequence>
<dbReference type="InterPro" id="IPR008496">
    <property type="entry name" value="TMEM222/RTE1"/>
</dbReference>
<accession>A0A7J6LC16</accession>
<gene>
    <name evidence="2" type="ORF">FOL46_005766</name>
    <name evidence="1" type="ORF">FOZ61_006911</name>
</gene>
<reference evidence="3 4" key="1">
    <citation type="submission" date="2020-04" db="EMBL/GenBank/DDBJ databases">
        <title>Perkinsus olseni comparative genomics.</title>
        <authorList>
            <person name="Bogema D.R."/>
        </authorList>
    </citation>
    <scope>NUCLEOTIDE SEQUENCE [LARGE SCALE GENOMIC DNA]</scope>
    <source>
        <strain evidence="1">ATCC PRA-179</strain>
        <strain evidence="2">ATCC PRA-31</strain>
    </source>
</reference>
<evidence type="ECO:0000313" key="3">
    <source>
        <dbReference type="Proteomes" id="UP000570595"/>
    </source>
</evidence>
<evidence type="ECO:0000313" key="4">
    <source>
        <dbReference type="Proteomes" id="UP000572268"/>
    </source>
</evidence>
<dbReference type="Pfam" id="PF05608">
    <property type="entry name" value="RTE1"/>
    <property type="match status" value="2"/>
</dbReference>
<dbReference type="Proteomes" id="UP000572268">
    <property type="component" value="Unassembled WGS sequence"/>
</dbReference>
<dbReference type="InterPro" id="IPR019410">
    <property type="entry name" value="Methyltransf_16"/>
</dbReference>
<dbReference type="AlphaFoldDB" id="A0A7J6LC16"/>
<dbReference type="OrthoDB" id="267284at2759"/>
<comment type="caution">
    <text evidence="1">The sequence shown here is derived from an EMBL/GenBank/DDBJ whole genome shotgun (WGS) entry which is preliminary data.</text>
</comment>
<organism evidence="1 3">
    <name type="scientific">Perkinsus olseni</name>
    <name type="common">Perkinsus atlanticus</name>
    <dbReference type="NCBI Taxonomy" id="32597"/>
    <lineage>
        <taxon>Eukaryota</taxon>
        <taxon>Sar</taxon>
        <taxon>Alveolata</taxon>
        <taxon>Perkinsozoa</taxon>
        <taxon>Perkinsea</taxon>
        <taxon>Perkinsida</taxon>
        <taxon>Perkinsidae</taxon>
        <taxon>Perkinsus</taxon>
    </lineage>
</organism>
<protein>
    <submittedName>
        <fullName evidence="1">Uncharacterized protein</fullName>
    </submittedName>
</protein>
<dbReference type="InterPro" id="IPR029063">
    <property type="entry name" value="SAM-dependent_MTases_sf"/>
</dbReference>
<dbReference type="Gene3D" id="3.40.50.150">
    <property type="entry name" value="Vaccinia Virus protein VP39"/>
    <property type="match status" value="1"/>
</dbReference>
<evidence type="ECO:0000313" key="1">
    <source>
        <dbReference type="EMBL" id="KAF4656520.1"/>
    </source>
</evidence>
<dbReference type="Pfam" id="PF10294">
    <property type="entry name" value="Methyltransf_16"/>
    <property type="match status" value="1"/>
</dbReference>
<dbReference type="PANTHER" id="PTHR20921:SF0">
    <property type="entry name" value="TRANSMEMBRANE PROTEIN 222"/>
    <property type="match status" value="1"/>
</dbReference>
<dbReference type="EMBL" id="JABANN010000358">
    <property type="protein sequence ID" value="KAF4661319.1"/>
    <property type="molecule type" value="Genomic_DNA"/>
</dbReference>